<dbReference type="EMBL" id="LT629732">
    <property type="protein sequence ID" value="SDR76274.1"/>
    <property type="molecule type" value="Genomic_DNA"/>
</dbReference>
<keyword evidence="1" id="KW-0472">Membrane</keyword>
<evidence type="ECO:0000313" key="3">
    <source>
        <dbReference type="Proteomes" id="UP000198983"/>
    </source>
</evidence>
<evidence type="ECO:0000313" key="2">
    <source>
        <dbReference type="EMBL" id="SDR76274.1"/>
    </source>
</evidence>
<name>A0A1H1LNV4_9ACTN</name>
<proteinExistence type="predicted"/>
<keyword evidence="1" id="KW-0812">Transmembrane</keyword>
<reference evidence="2 3" key="1">
    <citation type="submission" date="2016-10" db="EMBL/GenBank/DDBJ databases">
        <authorList>
            <person name="de Groot N.N."/>
        </authorList>
    </citation>
    <scope>NUCLEOTIDE SEQUENCE [LARGE SCALE GENOMIC DNA]</scope>
    <source>
        <strain evidence="2 3">DSM 22024</strain>
    </source>
</reference>
<gene>
    <name evidence="2" type="ORF">SAMN04489717_0448</name>
</gene>
<feature type="transmembrane region" description="Helical" evidence="1">
    <location>
        <begin position="28"/>
        <end position="48"/>
    </location>
</feature>
<keyword evidence="3" id="KW-1185">Reference proteome</keyword>
<sequence length="147" mass="16066">MLGLCAAAVIWAARLVIALRNRTPSWSFAVAPIGALIVLVLVVMTVPLQMRWGLSKPAFDAVVEDAALATSEQVDIRKASWIGLYHISRVTRVPGGFVFYEANGSLFDHAGFAYLPDGPTPRLENGSFESPTFRHLGGPWYTFTASW</sequence>
<dbReference type="AlphaFoldDB" id="A0A1H1LNV4"/>
<protein>
    <submittedName>
        <fullName evidence="2">Uncharacterized protein</fullName>
    </submittedName>
</protein>
<evidence type="ECO:0000256" key="1">
    <source>
        <dbReference type="SAM" id="Phobius"/>
    </source>
</evidence>
<organism evidence="2 3">
    <name type="scientific">Actinopolymorpha singaporensis</name>
    <dbReference type="NCBI Taxonomy" id="117157"/>
    <lineage>
        <taxon>Bacteria</taxon>
        <taxon>Bacillati</taxon>
        <taxon>Actinomycetota</taxon>
        <taxon>Actinomycetes</taxon>
        <taxon>Propionibacteriales</taxon>
        <taxon>Actinopolymorphaceae</taxon>
        <taxon>Actinopolymorpha</taxon>
    </lineage>
</organism>
<dbReference type="Proteomes" id="UP000198983">
    <property type="component" value="Chromosome I"/>
</dbReference>
<accession>A0A1H1LNV4</accession>
<keyword evidence="1" id="KW-1133">Transmembrane helix</keyword>